<dbReference type="EMBL" id="CAAHFG010000001">
    <property type="protein sequence ID" value="VGO13225.1"/>
    <property type="molecule type" value="Genomic_DNA"/>
</dbReference>
<evidence type="ECO:0000256" key="2">
    <source>
        <dbReference type="ARBA" id="ARBA00023125"/>
    </source>
</evidence>
<dbReference type="PROSITE" id="PS50043">
    <property type="entry name" value="HTH_LUXR_2"/>
    <property type="match status" value="1"/>
</dbReference>
<feature type="modified residue" description="4-aspartylphosphate" evidence="3">
    <location>
        <position position="64"/>
    </location>
</feature>
<name>A0A6C2U032_PONDE</name>
<dbReference type="Gene3D" id="3.40.50.2300">
    <property type="match status" value="1"/>
</dbReference>
<dbReference type="Pfam" id="PF00072">
    <property type="entry name" value="Response_reg"/>
    <property type="match status" value="1"/>
</dbReference>
<keyword evidence="7" id="KW-1185">Reference proteome</keyword>
<keyword evidence="2" id="KW-0238">DNA-binding</keyword>
<dbReference type="InterPro" id="IPR016032">
    <property type="entry name" value="Sig_transdc_resp-reg_C-effctor"/>
</dbReference>
<evidence type="ECO:0000256" key="1">
    <source>
        <dbReference type="ARBA" id="ARBA00022553"/>
    </source>
</evidence>
<sequence length="219" mass="23550">MTESEKPTPPTRICLIEDHADFREALREALESTDRFEICATLSNAEDALEYLKDSAAPDVLILDLGLPGMDGIDAIPLIRKAAPGTTVLVLTVFDNKARVFQALGAGASGYLIKSDGLQAIVQGIVDACHGISPLSAEIAKMVFDTFSSFKPASPEIELSEREAEVLKQLADGLSRQEVADVLFVSKHTVSTHIRNIYEKLQVHNVSGAISKASSMGII</sequence>
<evidence type="ECO:0000259" key="5">
    <source>
        <dbReference type="PROSITE" id="PS50110"/>
    </source>
</evidence>
<feature type="domain" description="HTH luxR-type" evidence="4">
    <location>
        <begin position="152"/>
        <end position="217"/>
    </location>
</feature>
<dbReference type="AlphaFoldDB" id="A0A6C2U032"/>
<reference evidence="6 7" key="1">
    <citation type="submission" date="2019-04" db="EMBL/GenBank/DDBJ databases">
        <authorList>
            <person name="Van Vliet M D."/>
        </authorList>
    </citation>
    <scope>NUCLEOTIDE SEQUENCE [LARGE SCALE GENOMIC DNA]</scope>
    <source>
        <strain evidence="6 7">F1</strain>
    </source>
</reference>
<feature type="domain" description="Response regulatory" evidence="5">
    <location>
        <begin position="12"/>
        <end position="129"/>
    </location>
</feature>
<dbReference type="PANTHER" id="PTHR43214">
    <property type="entry name" value="TWO-COMPONENT RESPONSE REGULATOR"/>
    <property type="match status" value="1"/>
</dbReference>
<dbReference type="PRINTS" id="PR00038">
    <property type="entry name" value="HTHLUXR"/>
</dbReference>
<dbReference type="InterPro" id="IPR011006">
    <property type="entry name" value="CheY-like_superfamily"/>
</dbReference>
<dbReference type="InterPro" id="IPR001789">
    <property type="entry name" value="Sig_transdc_resp-reg_receiver"/>
</dbReference>
<gene>
    <name evidence="6" type="primary">degU_4</name>
    <name evidence="6" type="ORF">PDESU_01779</name>
</gene>
<dbReference type="PANTHER" id="PTHR43214:SF43">
    <property type="entry name" value="TWO-COMPONENT RESPONSE REGULATOR"/>
    <property type="match status" value="1"/>
</dbReference>
<dbReference type="GO" id="GO:0000160">
    <property type="term" value="P:phosphorelay signal transduction system"/>
    <property type="evidence" value="ECO:0007669"/>
    <property type="project" value="InterPro"/>
</dbReference>
<dbReference type="Proteomes" id="UP000366872">
    <property type="component" value="Unassembled WGS sequence"/>
</dbReference>
<proteinExistence type="predicted"/>
<evidence type="ECO:0000256" key="3">
    <source>
        <dbReference type="PROSITE-ProRule" id="PRU00169"/>
    </source>
</evidence>
<dbReference type="RefSeq" id="WP_136078814.1">
    <property type="nucleotide sequence ID" value="NZ_CAAHFG010000001.1"/>
</dbReference>
<dbReference type="InterPro" id="IPR039420">
    <property type="entry name" value="WalR-like"/>
</dbReference>
<evidence type="ECO:0000313" key="6">
    <source>
        <dbReference type="EMBL" id="VGO13225.1"/>
    </source>
</evidence>
<dbReference type="Pfam" id="PF00196">
    <property type="entry name" value="GerE"/>
    <property type="match status" value="1"/>
</dbReference>
<protein>
    <submittedName>
        <fullName evidence="6">Transcriptional regulatory protein DegU</fullName>
    </submittedName>
</protein>
<dbReference type="CDD" id="cd06170">
    <property type="entry name" value="LuxR_C_like"/>
    <property type="match status" value="1"/>
</dbReference>
<dbReference type="SUPFAM" id="SSF46894">
    <property type="entry name" value="C-terminal effector domain of the bipartite response regulators"/>
    <property type="match status" value="1"/>
</dbReference>
<organism evidence="6 7">
    <name type="scientific">Pontiella desulfatans</name>
    <dbReference type="NCBI Taxonomy" id="2750659"/>
    <lineage>
        <taxon>Bacteria</taxon>
        <taxon>Pseudomonadati</taxon>
        <taxon>Kiritimatiellota</taxon>
        <taxon>Kiritimatiellia</taxon>
        <taxon>Kiritimatiellales</taxon>
        <taxon>Pontiellaceae</taxon>
        <taxon>Pontiella</taxon>
    </lineage>
</organism>
<dbReference type="CDD" id="cd17535">
    <property type="entry name" value="REC_NarL-like"/>
    <property type="match status" value="1"/>
</dbReference>
<evidence type="ECO:0000259" key="4">
    <source>
        <dbReference type="PROSITE" id="PS50043"/>
    </source>
</evidence>
<dbReference type="GO" id="GO:0006355">
    <property type="term" value="P:regulation of DNA-templated transcription"/>
    <property type="evidence" value="ECO:0007669"/>
    <property type="project" value="InterPro"/>
</dbReference>
<dbReference type="SUPFAM" id="SSF52172">
    <property type="entry name" value="CheY-like"/>
    <property type="match status" value="1"/>
</dbReference>
<evidence type="ECO:0000313" key="7">
    <source>
        <dbReference type="Proteomes" id="UP000366872"/>
    </source>
</evidence>
<dbReference type="GO" id="GO:0003677">
    <property type="term" value="F:DNA binding"/>
    <property type="evidence" value="ECO:0007669"/>
    <property type="project" value="UniProtKB-KW"/>
</dbReference>
<dbReference type="PROSITE" id="PS50110">
    <property type="entry name" value="RESPONSE_REGULATORY"/>
    <property type="match status" value="1"/>
</dbReference>
<accession>A0A6C2U032</accession>
<keyword evidence="1 3" id="KW-0597">Phosphoprotein</keyword>
<dbReference type="InterPro" id="IPR000792">
    <property type="entry name" value="Tscrpt_reg_LuxR_C"/>
</dbReference>
<dbReference type="SMART" id="SM00421">
    <property type="entry name" value="HTH_LUXR"/>
    <property type="match status" value="1"/>
</dbReference>
<dbReference type="SMART" id="SM00448">
    <property type="entry name" value="REC"/>
    <property type="match status" value="1"/>
</dbReference>
<dbReference type="InterPro" id="IPR058245">
    <property type="entry name" value="NreC/VraR/RcsB-like_REC"/>
</dbReference>